<sequence length="499" mass="57648">MNRLRYGLNTKIIKYSLSLSYAEQHDNKIKEKITQANRAIESPFDGFGGIVLFLPETLGMITSLIGFLWIFKSLDWYLVVYIIIMTIIAARYFYKLTFTYEKYWDQIDDTWEKLEQLNYELKNPISKLDILMYDITNILKKYYFGITSYRHQALKINNSKVMKLQLKARLITLLRDIPIFIWMITNLYNSFIGVSEFYVLFTAVFGFILITYSLSINLSEIANNIKFFRPYFAISLKADEIYNYVDFDKFELSLKNLCFKYPSSNKNILNNINLTIHNNESIALVGENGAGKTTLALILAGLYKPTSGEILLNGKNIKDYNIDQKEYISAVFQDSLLLPYTIRENVLMSDGYDDITDLYNTTGLTDIIKSYEKGDEQILLRTLSDDGVDLSGGQKQRLFLARALHKSHAKLLLLDEPTAQLDAIAERDLYELYNSEAKDKSSVFISHRLASTKFCDRVIYLKNGEIIEEGCHDELMDLKGEYAELYDIQAKNYKEANNA</sequence>
<keyword evidence="3" id="KW-0472">Membrane</keyword>
<dbReference type="PROSITE" id="PS50893">
    <property type="entry name" value="ABC_TRANSPORTER_2"/>
    <property type="match status" value="1"/>
</dbReference>
<dbReference type="PANTHER" id="PTHR24221:SF654">
    <property type="entry name" value="ATP-BINDING CASSETTE SUB-FAMILY B MEMBER 6"/>
    <property type="match status" value="1"/>
</dbReference>
<feature type="transmembrane region" description="Helical" evidence="3">
    <location>
        <begin position="76"/>
        <end position="94"/>
    </location>
</feature>
<evidence type="ECO:0000256" key="2">
    <source>
        <dbReference type="ARBA" id="ARBA00022840"/>
    </source>
</evidence>
<evidence type="ECO:0000256" key="1">
    <source>
        <dbReference type="ARBA" id="ARBA00022741"/>
    </source>
</evidence>
<name>A0ABW9M893_9FIRM</name>
<dbReference type="PANTHER" id="PTHR24221">
    <property type="entry name" value="ATP-BINDING CASSETTE SUB-FAMILY B"/>
    <property type="match status" value="1"/>
</dbReference>
<dbReference type="EMBL" id="JBGMEI010000002">
    <property type="protein sequence ID" value="MFO3664951.1"/>
    <property type="molecule type" value="Genomic_DNA"/>
</dbReference>
<dbReference type="SMART" id="SM00382">
    <property type="entry name" value="AAA"/>
    <property type="match status" value="1"/>
</dbReference>
<organism evidence="5 6">
    <name type="scientific">Anaerococcus martiniensis</name>
    <dbReference type="NCBI Taxonomy" id="3115615"/>
    <lineage>
        <taxon>Bacteria</taxon>
        <taxon>Bacillati</taxon>
        <taxon>Bacillota</taxon>
        <taxon>Tissierellia</taxon>
        <taxon>Tissierellales</taxon>
        <taxon>Peptoniphilaceae</taxon>
        <taxon>Anaerococcus</taxon>
    </lineage>
</organism>
<dbReference type="GO" id="GO:0005524">
    <property type="term" value="F:ATP binding"/>
    <property type="evidence" value="ECO:0007669"/>
    <property type="project" value="UniProtKB-KW"/>
</dbReference>
<protein>
    <submittedName>
        <fullName evidence="5">ATP-binding cassette domain-containing protein</fullName>
    </submittedName>
</protein>
<keyword evidence="1" id="KW-0547">Nucleotide-binding</keyword>
<keyword evidence="3" id="KW-0812">Transmembrane</keyword>
<accession>A0ABW9M893</accession>
<evidence type="ECO:0000259" key="4">
    <source>
        <dbReference type="PROSITE" id="PS50893"/>
    </source>
</evidence>
<dbReference type="Pfam" id="PF00005">
    <property type="entry name" value="ABC_tran"/>
    <property type="match status" value="1"/>
</dbReference>
<feature type="transmembrane region" description="Helical" evidence="3">
    <location>
        <begin position="170"/>
        <end position="191"/>
    </location>
</feature>
<dbReference type="InterPro" id="IPR039421">
    <property type="entry name" value="Type_1_exporter"/>
</dbReference>
<dbReference type="Gene3D" id="3.40.50.300">
    <property type="entry name" value="P-loop containing nucleotide triphosphate hydrolases"/>
    <property type="match status" value="1"/>
</dbReference>
<dbReference type="CDD" id="cd03228">
    <property type="entry name" value="ABCC_MRP_Like"/>
    <property type="match status" value="1"/>
</dbReference>
<reference evidence="5 6" key="1">
    <citation type="journal article" date="2025" name="Anaerobe">
        <title>Description of Anaerococcus kampingiae sp. nov., Anaerococcus groningensis sp. nov., Anaerococcus martiniensis sp. nov., and Anaerococcus cruorum sp. nov., isolated from human clinical specimens.</title>
        <authorList>
            <person name="Boiten K.E."/>
            <person name="Meijer J."/>
            <person name="van Wezel E.M."/>
            <person name="Veloo A.C.M."/>
        </authorList>
    </citation>
    <scope>NUCLEOTIDE SEQUENCE [LARGE SCALE GENOMIC DNA]</scope>
    <source>
        <strain evidence="5 6">ENR0831</strain>
    </source>
</reference>
<dbReference type="InterPro" id="IPR017871">
    <property type="entry name" value="ABC_transporter-like_CS"/>
</dbReference>
<keyword evidence="2 5" id="KW-0067">ATP-binding</keyword>
<gene>
    <name evidence="5" type="ORF">ACCQ41_01595</name>
</gene>
<dbReference type="Proteomes" id="UP001637996">
    <property type="component" value="Unassembled WGS sequence"/>
</dbReference>
<dbReference type="SUPFAM" id="SSF52540">
    <property type="entry name" value="P-loop containing nucleoside triphosphate hydrolases"/>
    <property type="match status" value="1"/>
</dbReference>
<dbReference type="RefSeq" id="WP_410030694.1">
    <property type="nucleotide sequence ID" value="NZ_JBGMEI010000002.1"/>
</dbReference>
<proteinExistence type="predicted"/>
<dbReference type="PROSITE" id="PS00211">
    <property type="entry name" value="ABC_TRANSPORTER_1"/>
    <property type="match status" value="1"/>
</dbReference>
<feature type="transmembrane region" description="Helical" evidence="3">
    <location>
        <begin position="197"/>
        <end position="219"/>
    </location>
</feature>
<feature type="transmembrane region" description="Helical" evidence="3">
    <location>
        <begin position="47"/>
        <end position="70"/>
    </location>
</feature>
<dbReference type="InterPro" id="IPR027417">
    <property type="entry name" value="P-loop_NTPase"/>
</dbReference>
<feature type="domain" description="ABC transporter" evidence="4">
    <location>
        <begin position="252"/>
        <end position="488"/>
    </location>
</feature>
<dbReference type="InterPro" id="IPR003593">
    <property type="entry name" value="AAA+_ATPase"/>
</dbReference>
<keyword evidence="3" id="KW-1133">Transmembrane helix</keyword>
<comment type="caution">
    <text evidence="5">The sequence shown here is derived from an EMBL/GenBank/DDBJ whole genome shotgun (WGS) entry which is preliminary data.</text>
</comment>
<keyword evidence="6" id="KW-1185">Reference proteome</keyword>
<evidence type="ECO:0000256" key="3">
    <source>
        <dbReference type="SAM" id="Phobius"/>
    </source>
</evidence>
<dbReference type="InterPro" id="IPR003439">
    <property type="entry name" value="ABC_transporter-like_ATP-bd"/>
</dbReference>
<evidence type="ECO:0000313" key="6">
    <source>
        <dbReference type="Proteomes" id="UP001637996"/>
    </source>
</evidence>
<evidence type="ECO:0000313" key="5">
    <source>
        <dbReference type="EMBL" id="MFO3664951.1"/>
    </source>
</evidence>